<name>A0A2I8VQP6_9EURY</name>
<evidence type="ECO:0000313" key="4">
    <source>
        <dbReference type="Proteomes" id="UP000236584"/>
    </source>
</evidence>
<evidence type="ECO:0000259" key="2">
    <source>
        <dbReference type="PROSITE" id="PS51819"/>
    </source>
</evidence>
<geneLocation type="plasmid" evidence="3">
    <name>unnamed1</name>
</geneLocation>
<protein>
    <recommendedName>
        <fullName evidence="2">VOC domain-containing protein</fullName>
    </recommendedName>
</protein>
<dbReference type="KEGG" id="srub:C2R22_22105"/>
<dbReference type="PANTHER" id="PTHR33993">
    <property type="entry name" value="GLYOXALASE-RELATED"/>
    <property type="match status" value="1"/>
</dbReference>
<dbReference type="InterPro" id="IPR052164">
    <property type="entry name" value="Anthracycline_SecMetBiosynth"/>
</dbReference>
<accession>A0A2I8VQP6</accession>
<dbReference type="SUPFAM" id="SSF54593">
    <property type="entry name" value="Glyoxalase/Bleomycin resistance protein/Dihydroxybiphenyl dioxygenase"/>
    <property type="match status" value="1"/>
</dbReference>
<organism evidence="3 4">
    <name type="scientific">Salinigranum rubrum</name>
    <dbReference type="NCBI Taxonomy" id="755307"/>
    <lineage>
        <taxon>Archaea</taxon>
        <taxon>Methanobacteriati</taxon>
        <taxon>Methanobacteriota</taxon>
        <taxon>Stenosarchaea group</taxon>
        <taxon>Halobacteria</taxon>
        <taxon>Halobacteriales</taxon>
        <taxon>Haloferacaceae</taxon>
        <taxon>Salinigranum</taxon>
    </lineage>
</organism>
<dbReference type="Pfam" id="PF00903">
    <property type="entry name" value="Glyoxalase"/>
    <property type="match status" value="1"/>
</dbReference>
<gene>
    <name evidence="3" type="ORF">C2R22_22105</name>
</gene>
<evidence type="ECO:0000313" key="3">
    <source>
        <dbReference type="EMBL" id="AUV84250.1"/>
    </source>
</evidence>
<dbReference type="InterPro" id="IPR029068">
    <property type="entry name" value="Glyas_Bleomycin-R_OHBP_Dase"/>
</dbReference>
<dbReference type="Proteomes" id="UP000236584">
    <property type="component" value="Plasmid unnamed1"/>
</dbReference>
<reference evidence="3 4" key="1">
    <citation type="submission" date="2018-01" db="EMBL/GenBank/DDBJ databases">
        <title>Complete genome sequence of Salinigranum rubrum GX10T, an extremely halophilic archaeon isolated from a marine solar saltern.</title>
        <authorList>
            <person name="Han S."/>
        </authorList>
    </citation>
    <scope>NUCLEOTIDE SEQUENCE [LARGE SCALE GENOMIC DNA]</scope>
    <source>
        <strain evidence="3 4">GX10</strain>
        <plasmid evidence="4">Plasmid unnamed1</plasmid>
    </source>
</reference>
<proteinExistence type="predicted"/>
<dbReference type="AlphaFoldDB" id="A0A2I8VQP6"/>
<dbReference type="PANTHER" id="PTHR33993:SF14">
    <property type="entry name" value="GB|AAF24581.1"/>
    <property type="match status" value="1"/>
</dbReference>
<keyword evidence="4" id="KW-1185">Reference proteome</keyword>
<dbReference type="GeneID" id="35594847"/>
<dbReference type="InterPro" id="IPR004360">
    <property type="entry name" value="Glyas_Fos-R_dOase_dom"/>
</dbReference>
<dbReference type="OrthoDB" id="6111at2157"/>
<keyword evidence="3" id="KW-0614">Plasmid</keyword>
<dbReference type="EMBL" id="CP026310">
    <property type="protein sequence ID" value="AUV84250.1"/>
    <property type="molecule type" value="Genomic_DNA"/>
</dbReference>
<dbReference type="Gene3D" id="3.10.180.10">
    <property type="entry name" value="2,3-Dihydroxybiphenyl 1,2-Dioxygenase, domain 1"/>
    <property type="match status" value="1"/>
</dbReference>
<dbReference type="RefSeq" id="WP_103427938.1">
    <property type="nucleotide sequence ID" value="NZ_CP026310.1"/>
</dbReference>
<feature type="domain" description="VOC" evidence="2">
    <location>
        <begin position="5"/>
        <end position="119"/>
    </location>
</feature>
<evidence type="ECO:0000256" key="1">
    <source>
        <dbReference type="SAM" id="MobiDB-lite"/>
    </source>
</evidence>
<feature type="region of interest" description="Disordered" evidence="1">
    <location>
        <begin position="109"/>
        <end position="135"/>
    </location>
</feature>
<sequence length="135" mass="14432">MNAKAADFVLITVSDVGESVAFYRDTLGLALESLDEETGWAELALPPTTLALGEENPQFPTSPGDSGIALALAVDDVEEATDELRDAGRTVLMGPVETSVCDMAVVGDPDDNPLLLHRRRDGTYGRRDPIPGYDQ</sequence>
<dbReference type="PROSITE" id="PS51819">
    <property type="entry name" value="VOC"/>
    <property type="match status" value="1"/>
</dbReference>
<dbReference type="InterPro" id="IPR037523">
    <property type="entry name" value="VOC_core"/>
</dbReference>